<name>A0A4Y2L8D1_ARAVE</name>
<reference evidence="1 2" key="1">
    <citation type="journal article" date="2019" name="Sci. Rep.">
        <title>Orb-weaving spider Araneus ventricosus genome elucidates the spidroin gene catalogue.</title>
        <authorList>
            <person name="Kono N."/>
            <person name="Nakamura H."/>
            <person name="Ohtoshi R."/>
            <person name="Moran D.A.P."/>
            <person name="Shinohara A."/>
            <person name="Yoshida Y."/>
            <person name="Fujiwara M."/>
            <person name="Mori M."/>
            <person name="Tomita M."/>
            <person name="Arakawa K."/>
        </authorList>
    </citation>
    <scope>NUCLEOTIDE SEQUENCE [LARGE SCALE GENOMIC DNA]</scope>
</reference>
<comment type="caution">
    <text evidence="1">The sequence shown here is derived from an EMBL/GenBank/DDBJ whole genome shotgun (WGS) entry which is preliminary data.</text>
</comment>
<gene>
    <name evidence="1" type="ORF">AVEN_273548_1</name>
</gene>
<accession>A0A4Y2L8D1</accession>
<protein>
    <submittedName>
        <fullName evidence="1">Uncharacterized protein</fullName>
    </submittedName>
</protein>
<dbReference type="AlphaFoldDB" id="A0A4Y2L8D1"/>
<organism evidence="1 2">
    <name type="scientific">Araneus ventricosus</name>
    <name type="common">Orbweaver spider</name>
    <name type="synonym">Epeira ventricosa</name>
    <dbReference type="NCBI Taxonomy" id="182803"/>
    <lineage>
        <taxon>Eukaryota</taxon>
        <taxon>Metazoa</taxon>
        <taxon>Ecdysozoa</taxon>
        <taxon>Arthropoda</taxon>
        <taxon>Chelicerata</taxon>
        <taxon>Arachnida</taxon>
        <taxon>Araneae</taxon>
        <taxon>Araneomorphae</taxon>
        <taxon>Entelegynae</taxon>
        <taxon>Araneoidea</taxon>
        <taxon>Araneidae</taxon>
        <taxon>Araneus</taxon>
    </lineage>
</organism>
<dbReference type="EMBL" id="BGPR01005424">
    <property type="protein sequence ID" value="GBN10067.1"/>
    <property type="molecule type" value="Genomic_DNA"/>
</dbReference>
<sequence>MSGRVKTPSFNLASDSFGNLEHRYMKHSPSLGIHLINCFISSNFICRGGNKSFAGGTEVVFMTLFSPGVKTPRSDQSVLAQWRSLAQMSHKHKRQRYFVKPACRPNNVVSILKSP</sequence>
<proteinExistence type="predicted"/>
<evidence type="ECO:0000313" key="2">
    <source>
        <dbReference type="Proteomes" id="UP000499080"/>
    </source>
</evidence>
<keyword evidence="2" id="KW-1185">Reference proteome</keyword>
<evidence type="ECO:0000313" key="1">
    <source>
        <dbReference type="EMBL" id="GBN10067.1"/>
    </source>
</evidence>
<dbReference type="Proteomes" id="UP000499080">
    <property type="component" value="Unassembled WGS sequence"/>
</dbReference>